<keyword evidence="8 10" id="KW-0472">Membrane</keyword>
<comment type="function">
    <text evidence="10">Part of the ABC transporter FtsEX involved in asymmetric cellular division facilitating the initiation of sporulation.</text>
</comment>
<evidence type="ECO:0000256" key="10">
    <source>
        <dbReference type="PIRNR" id="PIRNR003097"/>
    </source>
</evidence>
<dbReference type="RefSeq" id="WP_235594200.1">
    <property type="nucleotide sequence ID" value="NZ_CP013652.1"/>
</dbReference>
<dbReference type="Pfam" id="PF02687">
    <property type="entry name" value="FtsX"/>
    <property type="match status" value="1"/>
</dbReference>
<evidence type="ECO:0000256" key="8">
    <source>
        <dbReference type="ARBA" id="ARBA00023136"/>
    </source>
</evidence>
<dbReference type="Gene3D" id="3.30.70.3040">
    <property type="match status" value="1"/>
</dbReference>
<comment type="subcellular location">
    <subcellularLocation>
        <location evidence="1">Cell membrane</location>
        <topology evidence="1">Multi-pass membrane protein</topology>
    </subcellularLocation>
</comment>
<dbReference type="InterPro" id="IPR003838">
    <property type="entry name" value="ABC3_permease_C"/>
</dbReference>
<evidence type="ECO:0000256" key="7">
    <source>
        <dbReference type="ARBA" id="ARBA00022989"/>
    </source>
</evidence>
<feature type="domain" description="ABC3 transporter permease C-terminal" evidence="11">
    <location>
        <begin position="167"/>
        <end position="278"/>
    </location>
</feature>
<evidence type="ECO:0000259" key="12">
    <source>
        <dbReference type="Pfam" id="PF18075"/>
    </source>
</evidence>
<proteinExistence type="inferred from homology"/>
<evidence type="ECO:0000256" key="5">
    <source>
        <dbReference type="ARBA" id="ARBA00022618"/>
    </source>
</evidence>
<dbReference type="PIRSF" id="PIRSF003097">
    <property type="entry name" value="FtsX"/>
    <property type="match status" value="1"/>
</dbReference>
<keyword evidence="9 10" id="KW-0131">Cell cycle</keyword>
<reference evidence="14" key="1">
    <citation type="submission" date="2015-12" db="EMBL/GenBank/DDBJ databases">
        <title>Complete genome sequences of two moderately thermophilic Paenibacillus species.</title>
        <authorList>
            <person name="Butler R.III."/>
            <person name="Wang J."/>
            <person name="Stark B.C."/>
            <person name="Pombert J.-F."/>
        </authorList>
    </citation>
    <scope>NUCLEOTIDE SEQUENCE [LARGE SCALE GENOMIC DNA]</scope>
    <source>
        <strain evidence="14">32O-Y</strain>
    </source>
</reference>
<protein>
    <recommendedName>
        <fullName evidence="3 10">Cell division protein FtsX</fullName>
    </recommendedName>
</protein>
<sequence precursor="true">MVKFIVRDAREGIRRNAGAAAAAAAMIFIAMTISGALFMLRLGVHDLMQYLDAQLSMKVYVDPAFETSEVARVLEQKSYVKSVRIETKDQLVERMNVFFQGREQLLESFKESDLPDAVRLELTDTRHISLIAEELRSIRGIAQVIYPQQLAETVLHASDRINRWGLLLLLFFAGVSFLTVFLAVNLALYQRQKEIRVKLLLGAKPAHVRGQFVFEGGVIGLAGSLLAATVLDGLYRYTMASLEHPYNTIFHVAPADFYTMMLGIVAAGTAIGLCASYVSTGKLMKYA</sequence>
<dbReference type="Pfam" id="PF18075">
    <property type="entry name" value="FtsX_ECD"/>
    <property type="match status" value="1"/>
</dbReference>
<evidence type="ECO:0000256" key="6">
    <source>
        <dbReference type="ARBA" id="ARBA00022692"/>
    </source>
</evidence>
<dbReference type="GO" id="GO:0005886">
    <property type="term" value="C:plasma membrane"/>
    <property type="evidence" value="ECO:0007669"/>
    <property type="project" value="UniProtKB-SubCell"/>
</dbReference>
<dbReference type="PATRIC" id="fig|162209.4.peg.4967"/>
<evidence type="ECO:0000313" key="13">
    <source>
        <dbReference type="EMBL" id="ALS24981.1"/>
    </source>
</evidence>
<evidence type="ECO:0000256" key="4">
    <source>
        <dbReference type="ARBA" id="ARBA00022475"/>
    </source>
</evidence>
<comment type="similarity">
    <text evidence="2 10">Belongs to the ABC-4 integral membrane protein family. FtsX subfamily.</text>
</comment>
<dbReference type="InterPro" id="IPR040690">
    <property type="entry name" value="FtsX_ECD"/>
</dbReference>
<feature type="domain" description="FtsX extracellular" evidence="12">
    <location>
        <begin position="57"/>
        <end position="144"/>
    </location>
</feature>
<dbReference type="GO" id="GO:0051301">
    <property type="term" value="P:cell division"/>
    <property type="evidence" value="ECO:0007669"/>
    <property type="project" value="UniProtKB-KW"/>
</dbReference>
<reference evidence="13 14" key="2">
    <citation type="journal article" date="2016" name="Genome Announc.">
        <title>Complete Genome Sequences of Two Interactive Moderate Thermophiles, Paenibacillus napthalenovorans 32O-Y and Paenibacillus sp. 32O-W.</title>
        <authorList>
            <person name="Butler R.R.III."/>
            <person name="Wang J."/>
            <person name="Stark B.C."/>
            <person name="Pombert J.F."/>
        </authorList>
    </citation>
    <scope>NUCLEOTIDE SEQUENCE [LARGE SCALE GENOMIC DNA]</scope>
    <source>
        <strain evidence="13 14">32O-Y</strain>
    </source>
</reference>
<dbReference type="AlphaFoldDB" id="A0A0U2WBW7"/>
<dbReference type="InterPro" id="IPR004513">
    <property type="entry name" value="FtsX"/>
</dbReference>
<dbReference type="Proteomes" id="UP000061660">
    <property type="component" value="Chromosome"/>
</dbReference>
<organism evidence="13 14">
    <name type="scientific">Paenibacillus naphthalenovorans</name>
    <dbReference type="NCBI Taxonomy" id="162209"/>
    <lineage>
        <taxon>Bacteria</taxon>
        <taxon>Bacillati</taxon>
        <taxon>Bacillota</taxon>
        <taxon>Bacilli</taxon>
        <taxon>Bacillales</taxon>
        <taxon>Paenibacillaceae</taxon>
        <taxon>Paenibacillus</taxon>
    </lineage>
</organism>
<keyword evidence="6" id="KW-0812">Transmembrane</keyword>
<accession>A0A0U2WBW7</accession>
<dbReference type="PANTHER" id="PTHR47755:SF1">
    <property type="entry name" value="CELL DIVISION PROTEIN FTSX"/>
    <property type="match status" value="1"/>
</dbReference>
<keyword evidence="4 10" id="KW-1003">Cell membrane</keyword>
<keyword evidence="5 10" id="KW-0132">Cell division</keyword>
<evidence type="ECO:0000313" key="14">
    <source>
        <dbReference type="Proteomes" id="UP000061660"/>
    </source>
</evidence>
<dbReference type="EMBL" id="CP013652">
    <property type="protein sequence ID" value="ALS24981.1"/>
    <property type="molecule type" value="Genomic_DNA"/>
</dbReference>
<dbReference type="PANTHER" id="PTHR47755">
    <property type="entry name" value="CELL DIVISION PROTEIN FTSX"/>
    <property type="match status" value="1"/>
</dbReference>
<gene>
    <name evidence="13" type="ORF">IJ22_47190</name>
</gene>
<evidence type="ECO:0000256" key="2">
    <source>
        <dbReference type="ARBA" id="ARBA00007379"/>
    </source>
</evidence>
<keyword evidence="7" id="KW-1133">Transmembrane helix</keyword>
<evidence type="ECO:0000256" key="9">
    <source>
        <dbReference type="ARBA" id="ARBA00023306"/>
    </source>
</evidence>
<keyword evidence="14" id="KW-1185">Reference proteome</keyword>
<name>A0A0U2WBW7_9BACL</name>
<dbReference type="KEGG" id="pnp:IJ22_47190"/>
<evidence type="ECO:0000256" key="1">
    <source>
        <dbReference type="ARBA" id="ARBA00004651"/>
    </source>
</evidence>
<evidence type="ECO:0000259" key="11">
    <source>
        <dbReference type="Pfam" id="PF02687"/>
    </source>
</evidence>
<dbReference type="STRING" id="162209.IJ22_47190"/>
<evidence type="ECO:0000256" key="3">
    <source>
        <dbReference type="ARBA" id="ARBA00021907"/>
    </source>
</evidence>